<name>A0A081NCP1_9GAMM</name>
<sequence>MPNHQAVKDALNDFHEKFRRCYEIKHQSLPVIEHDSDWPSPCEQQEVADLAEVSWQPVVCEPRLDFDNIESALELELHPDIKAYYGSFYSANLPARTGEGELELLFAWSSKDFERLQENLLGHIWMKRKLRQPVTLFFAVTDMEDINLTLNNETGEIWAEKVGKKPHRKVASNMAEFLNTLEPVV</sequence>
<dbReference type="HAMAP" id="MF_01104">
    <property type="entry name" value="Syd"/>
    <property type="match status" value="1"/>
</dbReference>
<dbReference type="NCBIfam" id="NF003439">
    <property type="entry name" value="PRK04968.1"/>
    <property type="match status" value="1"/>
</dbReference>
<comment type="function">
    <text evidence="4">Interacts with the SecY protein in vivo. May bind preferentially to an uncomplexed state of SecY, thus functioning either as a chelating agent for excess SecY in the cell or as a regulatory factor that negatively controls the translocase function.</text>
</comment>
<gene>
    <name evidence="4" type="primary">syd</name>
    <name evidence="5" type="ORF">GZ78_23580</name>
</gene>
<dbReference type="Proteomes" id="UP000028073">
    <property type="component" value="Unassembled WGS sequence"/>
</dbReference>
<keyword evidence="6" id="KW-1185">Reference proteome</keyword>
<comment type="subcellular location">
    <subcellularLocation>
        <location evidence="4">Cell inner membrane</location>
        <topology evidence="4">Peripheral membrane protein</topology>
        <orientation evidence="4">Cytoplasmic side</orientation>
    </subcellularLocation>
    <text evidence="4">Loosely associated with the cytoplasmic side of the inner membrane, probably via SecY.</text>
</comment>
<comment type="similarity">
    <text evidence="4">Belongs to the Syd family.</text>
</comment>
<evidence type="ECO:0000256" key="2">
    <source>
        <dbReference type="ARBA" id="ARBA00022519"/>
    </source>
</evidence>
<reference evidence="5 6" key="1">
    <citation type="submission" date="2014-06" db="EMBL/GenBank/DDBJ databases">
        <title>Whole Genome Sequences of Three Symbiotic Endozoicomonas Bacteria.</title>
        <authorList>
            <person name="Neave M.J."/>
            <person name="Apprill A."/>
            <person name="Voolstra C.R."/>
        </authorList>
    </citation>
    <scope>NUCLEOTIDE SEQUENCE [LARGE SCALE GENOMIC DNA]</scope>
    <source>
        <strain evidence="5 6">DSM 25634</strain>
    </source>
</reference>
<keyword evidence="1 4" id="KW-1003">Cell membrane</keyword>
<dbReference type="OrthoDB" id="5599437at2"/>
<evidence type="ECO:0000256" key="4">
    <source>
        <dbReference type="HAMAP-Rule" id="MF_01104"/>
    </source>
</evidence>
<dbReference type="Pfam" id="PF07348">
    <property type="entry name" value="Syd"/>
    <property type="match status" value="1"/>
</dbReference>
<dbReference type="STRING" id="1137799.GZ78_23580"/>
<accession>A0A081NCP1</accession>
<protein>
    <recommendedName>
        <fullName evidence="4">Protein Syd</fullName>
    </recommendedName>
</protein>
<evidence type="ECO:0000313" key="6">
    <source>
        <dbReference type="Proteomes" id="UP000028073"/>
    </source>
</evidence>
<dbReference type="GO" id="GO:0009898">
    <property type="term" value="C:cytoplasmic side of plasma membrane"/>
    <property type="evidence" value="ECO:0007669"/>
    <property type="project" value="InterPro"/>
</dbReference>
<dbReference type="AlphaFoldDB" id="A0A081NCP1"/>
<keyword evidence="3 4" id="KW-0472">Membrane</keyword>
<dbReference type="Gene3D" id="3.40.1580.20">
    <property type="entry name" value="Syd protein"/>
    <property type="match status" value="1"/>
</dbReference>
<dbReference type="eggNOG" id="ENOG502ZCMR">
    <property type="taxonomic scope" value="Bacteria"/>
</dbReference>
<organism evidence="5 6">
    <name type="scientific">Endozoicomonas numazuensis</name>
    <dbReference type="NCBI Taxonomy" id="1137799"/>
    <lineage>
        <taxon>Bacteria</taxon>
        <taxon>Pseudomonadati</taxon>
        <taxon>Pseudomonadota</taxon>
        <taxon>Gammaproteobacteria</taxon>
        <taxon>Oceanospirillales</taxon>
        <taxon>Endozoicomonadaceae</taxon>
        <taxon>Endozoicomonas</taxon>
    </lineage>
</organism>
<dbReference type="CDD" id="cd16323">
    <property type="entry name" value="Syd"/>
    <property type="match status" value="1"/>
</dbReference>
<keyword evidence="2 4" id="KW-0997">Cell inner membrane</keyword>
<dbReference type="RefSeq" id="WP_034840854.1">
    <property type="nucleotide sequence ID" value="NZ_JOKH01000006.1"/>
</dbReference>
<dbReference type="EMBL" id="JOKH01000006">
    <property type="protein sequence ID" value="KEQ16214.1"/>
    <property type="molecule type" value="Genomic_DNA"/>
</dbReference>
<evidence type="ECO:0000313" key="5">
    <source>
        <dbReference type="EMBL" id="KEQ16214.1"/>
    </source>
</evidence>
<dbReference type="InterPro" id="IPR009948">
    <property type="entry name" value="Syd"/>
</dbReference>
<dbReference type="InterPro" id="IPR038228">
    <property type="entry name" value="Syd_sf"/>
</dbReference>
<evidence type="ECO:0000256" key="3">
    <source>
        <dbReference type="ARBA" id="ARBA00023136"/>
    </source>
</evidence>
<comment type="caution">
    <text evidence="5">The sequence shown here is derived from an EMBL/GenBank/DDBJ whole genome shotgun (WGS) entry which is preliminary data.</text>
</comment>
<proteinExistence type="inferred from homology"/>
<evidence type="ECO:0000256" key="1">
    <source>
        <dbReference type="ARBA" id="ARBA00022475"/>
    </source>
</evidence>